<gene>
    <name evidence="1" type="ORF">A8C56_20790</name>
</gene>
<keyword evidence="2" id="KW-1185">Reference proteome</keyword>
<dbReference type="OrthoDB" id="8617654at2"/>
<organism evidence="1 2">
    <name type="scientific">Niabella ginsenosidivorans</name>
    <dbReference type="NCBI Taxonomy" id="1176587"/>
    <lineage>
        <taxon>Bacteria</taxon>
        <taxon>Pseudomonadati</taxon>
        <taxon>Bacteroidota</taxon>
        <taxon>Chitinophagia</taxon>
        <taxon>Chitinophagales</taxon>
        <taxon>Chitinophagaceae</taxon>
        <taxon>Niabella</taxon>
    </lineage>
</organism>
<name>A0A1A9I8V1_9BACT</name>
<dbReference type="EMBL" id="CP015772">
    <property type="protein sequence ID" value="ANH84108.1"/>
    <property type="molecule type" value="Genomic_DNA"/>
</dbReference>
<reference evidence="1 2" key="1">
    <citation type="submission" date="2016-05" db="EMBL/GenBank/DDBJ databases">
        <title>Niabella ginsenosidivorans BS26 whole genome sequencing.</title>
        <authorList>
            <person name="Im W.T."/>
            <person name="Siddiqi M.Z."/>
        </authorList>
    </citation>
    <scope>NUCLEOTIDE SEQUENCE [LARGE SCALE GENOMIC DNA]</scope>
    <source>
        <strain evidence="1 2">BS26</strain>
    </source>
</reference>
<sequence>MANYIFGKVKRKQKMFRIIETETQVYDIANLVLNGIDYNPATLIEDEELYKLTNFSESDYCLDFLTNELNTVEHDQISKEDLKKLSFICTVQDSLYFFQIINSTFFISKKWFSIDELTLETEKPIITINSFADAIYDKQQDILYFKKLTSAQKIFKGMDQLYKEATEAESETFLENDFLEVSQDFVVAQISIPNRKRIALVNETLNRLSDEEKLAIYNYTNQYGQVVYENGKFKIESDDDLKFVLWGIEQRFYTTQVGGEKRVANSIISI</sequence>
<dbReference type="RefSeq" id="WP_067762372.1">
    <property type="nucleotide sequence ID" value="NZ_CP015772.1"/>
</dbReference>
<dbReference type="AlphaFoldDB" id="A0A1A9I8V1"/>
<evidence type="ECO:0000313" key="1">
    <source>
        <dbReference type="EMBL" id="ANH84108.1"/>
    </source>
</evidence>
<dbReference type="KEGG" id="nia:A8C56_20790"/>
<dbReference type="STRING" id="1176587.A8C56_20790"/>
<proteinExistence type="predicted"/>
<evidence type="ECO:0000313" key="2">
    <source>
        <dbReference type="Proteomes" id="UP000077667"/>
    </source>
</evidence>
<evidence type="ECO:0008006" key="3">
    <source>
        <dbReference type="Google" id="ProtNLM"/>
    </source>
</evidence>
<dbReference type="Proteomes" id="UP000077667">
    <property type="component" value="Chromosome"/>
</dbReference>
<protein>
    <recommendedName>
        <fullName evidence="3">DUF4868 domain-containing protein</fullName>
    </recommendedName>
</protein>
<accession>A0A1A9I8V1</accession>